<dbReference type="EMBL" id="BAABLX010000007">
    <property type="protein sequence ID" value="GAA4935536.1"/>
    <property type="molecule type" value="Genomic_DNA"/>
</dbReference>
<feature type="domain" description="Hypervirulence associated protein TUDOR" evidence="1">
    <location>
        <begin position="10"/>
        <end position="69"/>
    </location>
</feature>
<dbReference type="InterPro" id="IPR021331">
    <property type="entry name" value="Hva1_TUDOR"/>
</dbReference>
<dbReference type="RefSeq" id="WP_345418394.1">
    <property type="nucleotide sequence ID" value="NZ_AP031496.1"/>
</dbReference>
<proteinExistence type="predicted"/>
<dbReference type="AlphaFoldDB" id="A0AAV3U047"/>
<dbReference type="Pfam" id="PF11160">
    <property type="entry name" value="Hva1_TUDOR"/>
    <property type="match status" value="1"/>
</dbReference>
<sequence>MSNSYQTNTKVKWEWGNGSATGYVRNIYREEITKTLKGSEVTRKGSKSDPAYLIEQSDGGEVLKLHSELEKA</sequence>
<comment type="caution">
    <text evidence="2">The sequence shown here is derived from an EMBL/GenBank/DDBJ whole genome shotgun (WGS) entry which is preliminary data.</text>
</comment>
<reference evidence="3" key="1">
    <citation type="journal article" date="2019" name="Int. J. Syst. Evol. Microbiol.">
        <title>The Global Catalogue of Microorganisms (GCM) 10K type strain sequencing project: providing services to taxonomists for standard genome sequencing and annotation.</title>
        <authorList>
            <consortium name="The Broad Institute Genomics Platform"/>
            <consortium name="The Broad Institute Genome Sequencing Center for Infectious Disease"/>
            <person name="Wu L."/>
            <person name="Ma J."/>
        </authorList>
    </citation>
    <scope>NUCLEOTIDE SEQUENCE [LARGE SCALE GENOMIC DNA]</scope>
    <source>
        <strain evidence="3">JCM 19134</strain>
    </source>
</reference>
<keyword evidence="3" id="KW-1185">Reference proteome</keyword>
<evidence type="ECO:0000313" key="3">
    <source>
        <dbReference type="Proteomes" id="UP001409585"/>
    </source>
</evidence>
<evidence type="ECO:0000259" key="1">
    <source>
        <dbReference type="Pfam" id="PF11160"/>
    </source>
</evidence>
<organism evidence="2 3">
    <name type="scientific">Halioxenophilus aromaticivorans</name>
    <dbReference type="NCBI Taxonomy" id="1306992"/>
    <lineage>
        <taxon>Bacteria</taxon>
        <taxon>Pseudomonadati</taxon>
        <taxon>Pseudomonadota</taxon>
        <taxon>Gammaproteobacteria</taxon>
        <taxon>Alteromonadales</taxon>
        <taxon>Alteromonadaceae</taxon>
        <taxon>Halioxenophilus</taxon>
    </lineage>
</organism>
<accession>A0AAV3U047</accession>
<protein>
    <submittedName>
        <fullName evidence="2">DUF2945 domain-containing protein</fullName>
    </submittedName>
</protein>
<dbReference type="Proteomes" id="UP001409585">
    <property type="component" value="Unassembled WGS sequence"/>
</dbReference>
<evidence type="ECO:0000313" key="2">
    <source>
        <dbReference type="EMBL" id="GAA4935536.1"/>
    </source>
</evidence>
<gene>
    <name evidence="2" type="ORF">GCM10025791_11330</name>
</gene>
<name>A0AAV3U047_9ALTE</name>